<keyword evidence="2" id="KW-1185">Reference proteome</keyword>
<dbReference type="OrthoDB" id="4846903at2"/>
<proteinExistence type="predicted"/>
<name>A0A4Q7WPB4_9ACTN</name>
<organism evidence="1 2">
    <name type="scientific">Kribbella rubisoli</name>
    <dbReference type="NCBI Taxonomy" id="3075929"/>
    <lineage>
        <taxon>Bacteria</taxon>
        <taxon>Bacillati</taxon>
        <taxon>Actinomycetota</taxon>
        <taxon>Actinomycetes</taxon>
        <taxon>Propionibacteriales</taxon>
        <taxon>Kribbellaceae</taxon>
        <taxon>Kribbella</taxon>
    </lineage>
</organism>
<sequence length="350" mass="37512">MELQTKTYVDAMKATVGTLALTLTQLPRPDGVEDGIRPDGVVPAEIVRFLAQLRLLQGVPFSYLVPDAELIPAETIRFFYLDRNATDALVEGALSASTVNAADRIQLAELYRTVRDEVDAAERLVRMKDSDAPAVDAEGRPIGAGGQISGFLLRSRLVSGWPGLHVRAYATDTRPDDQTIPDMDTSPDRVRLLRMERLAPAVLLVLFDGVPAVVHLEEPRSGIQFGVRLDPGADPAQQTAVVTVRDVAAPNNGPIKSGGQDVTVPVPFRPGAPGVINMKKLNQDMINIAATNMGASVDSAEFALQMLRFPLRQVFGDTSVPATADAFVATIKIGALADRFQLAAKVLGGL</sequence>
<evidence type="ECO:0000313" key="1">
    <source>
        <dbReference type="EMBL" id="RZU11325.1"/>
    </source>
</evidence>
<dbReference type="RefSeq" id="WP_130447779.1">
    <property type="nucleotide sequence ID" value="NZ_SHKR01000015.1"/>
</dbReference>
<reference evidence="1 2" key="1">
    <citation type="journal article" date="2015" name="Stand. Genomic Sci.">
        <title>Genomic Encyclopedia of Bacterial and Archaeal Type Strains, Phase III: the genomes of soil and plant-associated and newly described type strains.</title>
        <authorList>
            <person name="Whitman W.B."/>
            <person name="Woyke T."/>
            <person name="Klenk H.P."/>
            <person name="Zhou Y."/>
            <person name="Lilburn T.G."/>
            <person name="Beck B.J."/>
            <person name="De Vos P."/>
            <person name="Vandamme P."/>
            <person name="Eisen J.A."/>
            <person name="Garrity G."/>
            <person name="Hugenholtz P."/>
            <person name="Kyrpides N.C."/>
        </authorList>
    </citation>
    <scope>NUCLEOTIDE SEQUENCE [LARGE SCALE GENOMIC DNA]</scope>
    <source>
        <strain evidence="1 2">VKM Ac-2540</strain>
    </source>
</reference>
<gene>
    <name evidence="1" type="ORF">EV645_6487</name>
</gene>
<accession>A0A4Q7WPB4</accession>
<dbReference type="Proteomes" id="UP000292027">
    <property type="component" value="Unassembled WGS sequence"/>
</dbReference>
<dbReference type="AlphaFoldDB" id="A0A4Q7WPB4"/>
<evidence type="ECO:0000313" key="2">
    <source>
        <dbReference type="Proteomes" id="UP000292027"/>
    </source>
</evidence>
<protein>
    <submittedName>
        <fullName evidence="1">Uncharacterized protein</fullName>
    </submittedName>
</protein>
<dbReference type="EMBL" id="SHKR01000015">
    <property type="protein sequence ID" value="RZU11325.1"/>
    <property type="molecule type" value="Genomic_DNA"/>
</dbReference>
<comment type="caution">
    <text evidence="1">The sequence shown here is derived from an EMBL/GenBank/DDBJ whole genome shotgun (WGS) entry which is preliminary data.</text>
</comment>